<proteinExistence type="predicted"/>
<comment type="caution">
    <text evidence="3">The sequence shown here is derived from an EMBL/GenBank/DDBJ whole genome shotgun (WGS) entry which is preliminary data.</text>
</comment>
<dbReference type="Proteomes" id="UP000249016">
    <property type="component" value="Unassembled WGS sequence"/>
</dbReference>
<dbReference type="GO" id="GO:0000160">
    <property type="term" value="P:phosphorelay signal transduction system"/>
    <property type="evidence" value="ECO:0007669"/>
    <property type="project" value="InterPro"/>
</dbReference>
<name>A0A327NGR9_9BACT</name>
<reference evidence="3 4" key="1">
    <citation type="submission" date="2018-06" db="EMBL/GenBank/DDBJ databases">
        <title>Spirosoma sp. HMF3257 Genome sequencing and assembly.</title>
        <authorList>
            <person name="Kang H."/>
            <person name="Cha I."/>
            <person name="Kim H."/>
            <person name="Kang J."/>
            <person name="Joh K."/>
        </authorList>
    </citation>
    <scope>NUCLEOTIDE SEQUENCE [LARGE SCALE GENOMIC DNA]</scope>
    <source>
        <strain evidence="3 4">HMF3257</strain>
    </source>
</reference>
<dbReference type="InterPro" id="IPR001789">
    <property type="entry name" value="Sig_transdc_resp-reg_receiver"/>
</dbReference>
<evidence type="ECO:0000313" key="3">
    <source>
        <dbReference type="EMBL" id="RAI73136.1"/>
    </source>
</evidence>
<organism evidence="3 4">
    <name type="scientific">Spirosoma telluris</name>
    <dbReference type="NCBI Taxonomy" id="2183553"/>
    <lineage>
        <taxon>Bacteria</taxon>
        <taxon>Pseudomonadati</taxon>
        <taxon>Bacteroidota</taxon>
        <taxon>Cytophagia</taxon>
        <taxon>Cytophagales</taxon>
        <taxon>Cytophagaceae</taxon>
        <taxon>Spirosoma</taxon>
    </lineage>
</organism>
<keyword evidence="1" id="KW-0597">Phosphoprotein</keyword>
<dbReference type="AlphaFoldDB" id="A0A327NGR9"/>
<dbReference type="PANTHER" id="PTHR44520">
    <property type="entry name" value="RESPONSE REGULATOR RCP1-RELATED"/>
    <property type="match status" value="1"/>
</dbReference>
<dbReference type="SMART" id="SM00448">
    <property type="entry name" value="REC"/>
    <property type="match status" value="1"/>
</dbReference>
<dbReference type="OrthoDB" id="671006at2"/>
<feature type="modified residue" description="4-aspartylphosphate" evidence="1">
    <location>
        <position position="61"/>
    </location>
</feature>
<evidence type="ECO:0000259" key="2">
    <source>
        <dbReference type="PROSITE" id="PS50110"/>
    </source>
</evidence>
<dbReference type="Pfam" id="PF00072">
    <property type="entry name" value="Response_reg"/>
    <property type="match status" value="1"/>
</dbReference>
<keyword evidence="4" id="KW-1185">Reference proteome</keyword>
<feature type="domain" description="Response regulatory" evidence="2">
    <location>
        <begin position="9"/>
        <end position="128"/>
    </location>
</feature>
<evidence type="ECO:0000313" key="4">
    <source>
        <dbReference type="Proteomes" id="UP000249016"/>
    </source>
</evidence>
<accession>A0A327NGR9</accession>
<dbReference type="SUPFAM" id="SSF52172">
    <property type="entry name" value="CheY-like"/>
    <property type="match status" value="1"/>
</dbReference>
<dbReference type="EMBL" id="QLII01000002">
    <property type="protein sequence ID" value="RAI73136.1"/>
    <property type="molecule type" value="Genomic_DNA"/>
</dbReference>
<dbReference type="Gene3D" id="3.40.50.2300">
    <property type="match status" value="1"/>
</dbReference>
<dbReference type="InterPro" id="IPR052893">
    <property type="entry name" value="TCS_response_regulator"/>
</dbReference>
<dbReference type="PANTHER" id="PTHR44520:SF2">
    <property type="entry name" value="RESPONSE REGULATOR RCP1"/>
    <property type="match status" value="1"/>
</dbReference>
<protein>
    <submittedName>
        <fullName evidence="3">Response regulator</fullName>
    </submittedName>
</protein>
<evidence type="ECO:0000256" key="1">
    <source>
        <dbReference type="PROSITE-ProRule" id="PRU00169"/>
    </source>
</evidence>
<dbReference type="InterPro" id="IPR011006">
    <property type="entry name" value="CheY-like_superfamily"/>
</dbReference>
<sequence length="136" mass="15396">MKTLSTTTPVLIVDDDEDDRWLMGQAFKLACPQLTPMFAKDGEEAVDSLQVMPLPVFILTDLNMPRLNGAELVEQLRIHPFYRTIPVIICSTSVSDDDRQKCYLAGANAFVTKPHQFADLTELVRCLLTVWIRKVE</sequence>
<gene>
    <name evidence="3" type="ORF">HMF3257_37745</name>
</gene>
<dbReference type="RefSeq" id="WP_111350907.1">
    <property type="nucleotide sequence ID" value="NZ_QLII01000002.1"/>
</dbReference>
<dbReference type="PROSITE" id="PS50110">
    <property type="entry name" value="RESPONSE_REGULATORY"/>
    <property type="match status" value="1"/>
</dbReference>